<dbReference type="Gene3D" id="3.30.310.160">
    <property type="entry name" value="YycH protein, domain 2"/>
    <property type="match status" value="1"/>
</dbReference>
<reference evidence="2 3" key="1">
    <citation type="journal article" date="2019" name="Int. J. Syst. Evol. Microbiol.">
        <title>The Global Catalogue of Microorganisms (GCM) 10K type strain sequencing project: providing services to taxonomists for standard genome sequencing and annotation.</title>
        <authorList>
            <consortium name="The Broad Institute Genomics Platform"/>
            <consortium name="The Broad Institute Genome Sequencing Center for Infectious Disease"/>
            <person name="Wu L."/>
            <person name="Ma J."/>
        </authorList>
    </citation>
    <scope>NUCLEOTIDE SEQUENCE [LARGE SCALE GENOMIC DNA]</scope>
    <source>
        <strain evidence="2 3">JCM 12149</strain>
    </source>
</reference>
<keyword evidence="3" id="KW-1185">Reference proteome</keyword>
<evidence type="ECO:0000259" key="1">
    <source>
        <dbReference type="Pfam" id="PF07435"/>
    </source>
</evidence>
<accession>A0ABN0Z889</accession>
<dbReference type="Pfam" id="PF07435">
    <property type="entry name" value="YycH"/>
    <property type="match status" value="1"/>
</dbReference>
<protein>
    <recommendedName>
        <fullName evidence="1">Regulatory protein YycH domain-containing protein</fullName>
    </recommendedName>
</protein>
<evidence type="ECO:0000313" key="2">
    <source>
        <dbReference type="EMBL" id="GAA0437190.1"/>
    </source>
</evidence>
<comment type="caution">
    <text evidence="2">The sequence shown here is derived from an EMBL/GenBank/DDBJ whole genome shotgun (WGS) entry which is preliminary data.</text>
</comment>
<name>A0ABN0Z889_9BACI</name>
<dbReference type="Proteomes" id="UP001501459">
    <property type="component" value="Unassembled WGS sequence"/>
</dbReference>
<feature type="domain" description="Regulatory protein YycH" evidence="1">
    <location>
        <begin position="4"/>
        <end position="423"/>
    </location>
</feature>
<dbReference type="CDD" id="cd15787">
    <property type="entry name" value="YycH_N"/>
    <property type="match status" value="1"/>
</dbReference>
<organism evidence="2 3">
    <name type="scientific">Lentibacillus halophilus</name>
    <dbReference type="NCBI Taxonomy" id="295065"/>
    <lineage>
        <taxon>Bacteria</taxon>
        <taxon>Bacillati</taxon>
        <taxon>Bacillota</taxon>
        <taxon>Bacilli</taxon>
        <taxon>Bacillales</taxon>
        <taxon>Bacillaceae</taxon>
        <taxon>Lentibacillus</taxon>
    </lineage>
</organism>
<proteinExistence type="predicted"/>
<dbReference type="EMBL" id="BAAADM010000032">
    <property type="protein sequence ID" value="GAA0437190.1"/>
    <property type="molecule type" value="Genomic_DNA"/>
</dbReference>
<sequence>MRFETVKSVILWALVVGSLLLSFALWNYKPEVEDLPPEQFQDRVDLGGDEETKKNIIKPKSIIFRNEQHYYGFTDPNDSETLYQDMHSWMLYDFRTEESRGRPTESNQLEVVFPTAIPMSMLDSLFTFNGDPLFPDWDFERFFITFDEDDSSLQITFLDRKGDQQATAAVNNSETFSRLWQLLTTFEGLREYAQFDKAEQPIYIPKHAVEMANKSVAVREIGSHSMVDVLFRNPDAVIRNQINDNEVYFTDNARGIMRVYQDRRTMEFQNPLQSPFEQMEPAALLERSKNNINEYKGWTDDYHLMDIETSINTIRYQMFYDGYPVYGNNHASMIEQQYRIKDLNQPNRYHRPLFSLANLLSSKTEELPSGANVIDYLNNNKTYKPEQVDDIRIGYDLTYQGESDALTLEAAWFINYKGCWQKMSSDDITLQKGGS</sequence>
<dbReference type="RefSeq" id="WP_343751837.1">
    <property type="nucleotide sequence ID" value="NZ_BAAADM010000032.1"/>
</dbReference>
<evidence type="ECO:0000313" key="3">
    <source>
        <dbReference type="Proteomes" id="UP001501459"/>
    </source>
</evidence>
<gene>
    <name evidence="2" type="ORF">GCM10008983_12430</name>
</gene>
<dbReference type="Gene3D" id="3.10.450.310">
    <property type="match status" value="1"/>
</dbReference>
<dbReference type="InterPro" id="IPR009996">
    <property type="entry name" value="YycH"/>
</dbReference>
<dbReference type="InterPro" id="IPR042274">
    <property type="entry name" value="YycH/YycI_2"/>
</dbReference>